<evidence type="ECO:0000313" key="2">
    <source>
        <dbReference type="EMBL" id="MFD1864224.1"/>
    </source>
</evidence>
<dbReference type="Pfam" id="PF26353">
    <property type="entry name" value="YhfM"/>
    <property type="match status" value="1"/>
</dbReference>
<evidence type="ECO:0000259" key="1">
    <source>
        <dbReference type="Pfam" id="PF26353"/>
    </source>
</evidence>
<feature type="domain" description="YhfM-like" evidence="1">
    <location>
        <begin position="42"/>
        <end position="117"/>
    </location>
</feature>
<gene>
    <name evidence="2" type="ORF">ACFSDB_15040</name>
</gene>
<keyword evidence="3" id="KW-1185">Reference proteome</keyword>
<evidence type="ECO:0000313" key="3">
    <source>
        <dbReference type="Proteomes" id="UP001597273"/>
    </source>
</evidence>
<accession>A0ABW4QKW3</accession>
<dbReference type="Proteomes" id="UP001597273">
    <property type="component" value="Unassembled WGS sequence"/>
</dbReference>
<sequence>MKKLLIQPIIFGSLLFAACIGEEKQADSIGTEIAEAAETDIYGKVKATPVFEVIDKEHFESFQKALDGAVKIEGTVNMSTPHAKILHSSDSYFLWFNENNTATLMDATDTHTIYTVFAVSKIKEMIGAGNDSD</sequence>
<dbReference type="InterPro" id="IPR058780">
    <property type="entry name" value="YhfM-like_dom"/>
</dbReference>
<dbReference type="RefSeq" id="WP_204890601.1">
    <property type="nucleotide sequence ID" value="NZ_JBHUFW010000011.1"/>
</dbReference>
<reference evidence="3" key="1">
    <citation type="journal article" date="2019" name="Int. J. Syst. Evol. Microbiol.">
        <title>The Global Catalogue of Microorganisms (GCM) 10K type strain sequencing project: providing services to taxonomists for standard genome sequencing and annotation.</title>
        <authorList>
            <consortium name="The Broad Institute Genomics Platform"/>
            <consortium name="The Broad Institute Genome Sequencing Center for Infectious Disease"/>
            <person name="Wu L."/>
            <person name="Ma J."/>
        </authorList>
    </citation>
    <scope>NUCLEOTIDE SEQUENCE [LARGE SCALE GENOMIC DNA]</scope>
    <source>
        <strain evidence="3">CGMCC 1.15475</strain>
    </source>
</reference>
<comment type="caution">
    <text evidence="2">The sequence shown here is derived from an EMBL/GenBank/DDBJ whole genome shotgun (WGS) entry which is preliminary data.</text>
</comment>
<name>A0ABW4QKW3_9BACL</name>
<proteinExistence type="predicted"/>
<organism evidence="2 3">
    <name type="scientific">Planococcus chinensis</name>
    <dbReference type="NCBI Taxonomy" id="272917"/>
    <lineage>
        <taxon>Bacteria</taxon>
        <taxon>Bacillati</taxon>
        <taxon>Bacillota</taxon>
        <taxon>Bacilli</taxon>
        <taxon>Bacillales</taxon>
        <taxon>Caryophanaceae</taxon>
        <taxon>Planococcus</taxon>
    </lineage>
</organism>
<protein>
    <recommendedName>
        <fullName evidence="1">YhfM-like domain-containing protein</fullName>
    </recommendedName>
</protein>
<dbReference type="PROSITE" id="PS51257">
    <property type="entry name" value="PROKAR_LIPOPROTEIN"/>
    <property type="match status" value="1"/>
</dbReference>
<dbReference type="EMBL" id="JBHUFW010000011">
    <property type="protein sequence ID" value="MFD1864224.1"/>
    <property type="molecule type" value="Genomic_DNA"/>
</dbReference>